<reference evidence="2 3" key="1">
    <citation type="submission" date="2015-10" db="EMBL/GenBank/DDBJ databases">
        <title>Genomic differences between typical nodule nitrogen-fixing rhizobial strains and those coming from bean seeds.</title>
        <authorList>
            <person name="Peralta H."/>
            <person name="Aguilar-Vera A."/>
            <person name="Diaz R."/>
            <person name="Mora Y."/>
            <person name="Martinez-Batallar G."/>
            <person name="Salazar E."/>
            <person name="Vargas-Lagunas C."/>
            <person name="Encarnacion S."/>
            <person name="Girard L."/>
            <person name="Mora J."/>
        </authorList>
    </citation>
    <scope>NUCLEOTIDE SEQUENCE [LARGE SCALE GENOMIC DNA]</scope>
    <source>
        <strain evidence="2 3">CFNEI 73</strain>
        <plasmid evidence="2 3">B</plasmid>
    </source>
</reference>
<dbReference type="RefSeq" id="WP_037385475.1">
    <property type="nucleotide sequence ID" value="NZ_CP013109.1"/>
</dbReference>
<dbReference type="Pfam" id="PF18185">
    <property type="entry name" value="STALD"/>
    <property type="match status" value="1"/>
</dbReference>
<organism evidence="2 3">
    <name type="scientific">Sinorhizobium americanum</name>
    <dbReference type="NCBI Taxonomy" id="194963"/>
    <lineage>
        <taxon>Bacteria</taxon>
        <taxon>Pseudomonadati</taxon>
        <taxon>Pseudomonadota</taxon>
        <taxon>Alphaproteobacteria</taxon>
        <taxon>Hyphomicrobiales</taxon>
        <taxon>Rhizobiaceae</taxon>
        <taxon>Sinorhizobium/Ensifer group</taxon>
        <taxon>Sinorhizobium</taxon>
    </lineage>
</organism>
<dbReference type="InterPro" id="IPR029035">
    <property type="entry name" value="DHS-like_NAD/FAD-binding_dom"/>
</dbReference>
<dbReference type="SUPFAM" id="SSF52467">
    <property type="entry name" value="DHS-like NAD/FAD-binding domain"/>
    <property type="match status" value="1"/>
</dbReference>
<feature type="domain" description="NAD(+) hydrolase ThsA Sir2/TIR-associating SLOG" evidence="1">
    <location>
        <begin position="266"/>
        <end position="477"/>
    </location>
</feature>
<dbReference type="OrthoDB" id="2077946at2"/>
<protein>
    <recommendedName>
        <fullName evidence="1">NAD(+) hydrolase ThsA Sir2/TIR-associating SLOG domain-containing protein</fullName>
    </recommendedName>
</protein>
<accession>A0A1L3LSZ8</accession>
<dbReference type="Pfam" id="PF13289">
    <property type="entry name" value="SIR2_2"/>
    <property type="match status" value="1"/>
</dbReference>
<evidence type="ECO:0000259" key="1">
    <source>
        <dbReference type="Pfam" id="PF18185"/>
    </source>
</evidence>
<dbReference type="AlphaFoldDB" id="A0A1L3LSZ8"/>
<gene>
    <name evidence="2" type="ORF">SAMCFNEI73_pB0014</name>
</gene>
<name>A0A1L3LSZ8_9HYPH</name>
<keyword evidence="3" id="KW-1185">Reference proteome</keyword>
<geneLocation type="plasmid" evidence="2 3">
    <name>B</name>
</geneLocation>
<sequence length="482" mass="52610">MVGNGRTRFLREFPASLHEGTGAIFVGAGVSMAAGYPSWSKLLTEIGEEIGVNSRDIQDLAALAQWHIRETGNATGVRNVIKREIGFDRPLPETVRTLARLPVRHIWTTNYDRLIERAFAEISRPLDPVAGAKDLALKVTPGATRLYKMHGSVDRLDDIVISTDDYELFRTKRGAFLPLLQAHLSSMSMLFVGLSLTDPNVRHVLSLIRESFTDAPPEHFAILKPPKAEDFTNDDEFNARLAQHKLWAKDLSRYGLVAVEVDDYDEVPELLREVERRVAAKRVWVSGSWPLEDGNSFTPRVYAVAEEIGRLIGKTHRDLVTGTGLLVGPAVVSGFMDALREGGGWDIDRRLIARPFPQGVSGRAVDRAQWTALRTEMARLAGVTIFLGGLKTNKGSPVVADGVMEEFALAQTAGSFVLPVGAFGGAAEQIAKKMIGASAPPDGPKASRPKDDELIALLNPSASDKQILATVRAILDRLAKVA</sequence>
<dbReference type="KEGG" id="same:SAMCFNEI73_pB0014"/>
<proteinExistence type="predicted"/>
<keyword evidence="2" id="KW-0614">Plasmid</keyword>
<dbReference type="EMBL" id="CP013109">
    <property type="protein sequence ID" value="APG93214.1"/>
    <property type="molecule type" value="Genomic_DNA"/>
</dbReference>
<evidence type="ECO:0000313" key="3">
    <source>
        <dbReference type="Proteomes" id="UP000182306"/>
    </source>
</evidence>
<evidence type="ECO:0000313" key="2">
    <source>
        <dbReference type="EMBL" id="APG93214.1"/>
    </source>
</evidence>
<dbReference type="Proteomes" id="UP000182306">
    <property type="component" value="Plasmid B"/>
</dbReference>
<dbReference type="InterPro" id="IPR041486">
    <property type="entry name" value="ThsA_STALD"/>
</dbReference>